<dbReference type="RefSeq" id="WP_159762179.1">
    <property type="nucleotide sequence ID" value="NZ_WUUT01000001.1"/>
</dbReference>
<dbReference type="Gene3D" id="3.40.50.720">
    <property type="entry name" value="NAD(P)-binding Rossmann-like Domain"/>
    <property type="match status" value="1"/>
</dbReference>
<evidence type="ECO:0000256" key="4">
    <source>
        <dbReference type="ARBA" id="ARBA00022958"/>
    </source>
</evidence>
<accession>A0A6B0T9Z8</accession>
<evidence type="ECO:0000256" key="5">
    <source>
        <dbReference type="ARBA" id="ARBA00023065"/>
    </source>
</evidence>
<name>A0A6B0T9Z8_9EURY</name>
<dbReference type="PROSITE" id="PS51201">
    <property type="entry name" value="RCK_N"/>
    <property type="match status" value="1"/>
</dbReference>
<organism evidence="7 8">
    <name type="scientific">Halovenus carboxidivorans</name>
    <dbReference type="NCBI Taxonomy" id="2692199"/>
    <lineage>
        <taxon>Archaea</taxon>
        <taxon>Methanobacteriati</taxon>
        <taxon>Methanobacteriota</taxon>
        <taxon>Stenosarchaea group</taxon>
        <taxon>Halobacteria</taxon>
        <taxon>Halobacteriales</taxon>
        <taxon>Haloarculaceae</taxon>
        <taxon>Halovenus</taxon>
    </lineage>
</organism>
<evidence type="ECO:0000256" key="3">
    <source>
        <dbReference type="ARBA" id="ARBA00022538"/>
    </source>
</evidence>
<dbReference type="Proteomes" id="UP000466535">
    <property type="component" value="Unassembled WGS sequence"/>
</dbReference>
<dbReference type="AlphaFoldDB" id="A0A6B0T9Z8"/>
<dbReference type="InterPro" id="IPR036291">
    <property type="entry name" value="NAD(P)-bd_dom_sf"/>
</dbReference>
<protein>
    <submittedName>
        <fullName evidence="7">NAD-binding protein</fullName>
    </submittedName>
</protein>
<dbReference type="InterPro" id="IPR006036">
    <property type="entry name" value="K_uptake_TrkA"/>
</dbReference>
<dbReference type="Pfam" id="PF02254">
    <property type="entry name" value="TrkA_N"/>
    <property type="match status" value="1"/>
</dbReference>
<comment type="function">
    <text evidence="1">Part of a potassium transport system.</text>
</comment>
<comment type="caution">
    <text evidence="7">The sequence shown here is derived from an EMBL/GenBank/DDBJ whole genome shotgun (WGS) entry which is preliminary data.</text>
</comment>
<sequence length="135" mass="14758">MTRHVIIIGGGRVGRRVAEQLSEERNAVTIVERDHERCEQVSPKVHNVIAGDGTDDSILERAGLAEADVVAALTDDTGVNLEICETVSENGTDVRTILRISEDGERDYGHRRFVDEIVYPAAAAADVAVNRISRH</sequence>
<dbReference type="InterPro" id="IPR003148">
    <property type="entry name" value="RCK_N"/>
</dbReference>
<proteinExistence type="predicted"/>
<evidence type="ECO:0000259" key="6">
    <source>
        <dbReference type="PROSITE" id="PS51201"/>
    </source>
</evidence>
<feature type="domain" description="RCK N-terminal" evidence="6">
    <location>
        <begin position="2"/>
        <end position="129"/>
    </location>
</feature>
<dbReference type="EMBL" id="WUUT01000001">
    <property type="protein sequence ID" value="MXR50009.1"/>
    <property type="molecule type" value="Genomic_DNA"/>
</dbReference>
<dbReference type="PANTHER" id="PTHR43833:SF5">
    <property type="entry name" value="TRK SYSTEM POTASSIUM UPTAKE PROTEIN TRKA"/>
    <property type="match status" value="1"/>
</dbReference>
<keyword evidence="3" id="KW-0633">Potassium transport</keyword>
<evidence type="ECO:0000256" key="1">
    <source>
        <dbReference type="ARBA" id="ARBA00003660"/>
    </source>
</evidence>
<dbReference type="OrthoDB" id="169192at2157"/>
<dbReference type="GO" id="GO:0005886">
    <property type="term" value="C:plasma membrane"/>
    <property type="evidence" value="ECO:0007669"/>
    <property type="project" value="InterPro"/>
</dbReference>
<evidence type="ECO:0000313" key="7">
    <source>
        <dbReference type="EMBL" id="MXR50009.1"/>
    </source>
</evidence>
<keyword evidence="4" id="KW-0630">Potassium</keyword>
<keyword evidence="8" id="KW-1185">Reference proteome</keyword>
<keyword evidence="2" id="KW-0813">Transport</keyword>
<dbReference type="PRINTS" id="PR00335">
    <property type="entry name" value="KUPTAKETRKA"/>
</dbReference>
<reference evidence="7 8" key="1">
    <citation type="submission" date="2019-12" db="EMBL/GenBank/DDBJ databases">
        <title>Isolation and characterization of three novel carbon monoxide-oxidizing members of Halobacteria from salione crusts and soils.</title>
        <authorList>
            <person name="Myers M.R."/>
            <person name="King G.M."/>
        </authorList>
    </citation>
    <scope>NUCLEOTIDE SEQUENCE [LARGE SCALE GENOMIC DNA]</scope>
    <source>
        <strain evidence="7 8">WSH3</strain>
    </source>
</reference>
<keyword evidence="5" id="KW-0406">Ion transport</keyword>
<dbReference type="InterPro" id="IPR050721">
    <property type="entry name" value="Trk_Ktr_HKT_K-transport"/>
</dbReference>
<evidence type="ECO:0000256" key="2">
    <source>
        <dbReference type="ARBA" id="ARBA00022448"/>
    </source>
</evidence>
<dbReference type="PANTHER" id="PTHR43833">
    <property type="entry name" value="POTASSIUM CHANNEL PROTEIN 2-RELATED-RELATED"/>
    <property type="match status" value="1"/>
</dbReference>
<dbReference type="SUPFAM" id="SSF51735">
    <property type="entry name" value="NAD(P)-binding Rossmann-fold domains"/>
    <property type="match status" value="1"/>
</dbReference>
<gene>
    <name evidence="7" type="ORF">GRX03_00085</name>
</gene>
<evidence type="ECO:0000313" key="8">
    <source>
        <dbReference type="Proteomes" id="UP000466535"/>
    </source>
</evidence>
<dbReference type="GO" id="GO:0015079">
    <property type="term" value="F:potassium ion transmembrane transporter activity"/>
    <property type="evidence" value="ECO:0007669"/>
    <property type="project" value="InterPro"/>
</dbReference>